<organism evidence="1 2">
    <name type="scientific">Trifolium pratense</name>
    <name type="common">Red clover</name>
    <dbReference type="NCBI Taxonomy" id="57577"/>
    <lineage>
        <taxon>Eukaryota</taxon>
        <taxon>Viridiplantae</taxon>
        <taxon>Streptophyta</taxon>
        <taxon>Embryophyta</taxon>
        <taxon>Tracheophyta</taxon>
        <taxon>Spermatophyta</taxon>
        <taxon>Magnoliopsida</taxon>
        <taxon>eudicotyledons</taxon>
        <taxon>Gunneridae</taxon>
        <taxon>Pentapetalae</taxon>
        <taxon>rosids</taxon>
        <taxon>fabids</taxon>
        <taxon>Fabales</taxon>
        <taxon>Fabaceae</taxon>
        <taxon>Papilionoideae</taxon>
        <taxon>50 kb inversion clade</taxon>
        <taxon>NPAAA clade</taxon>
        <taxon>Hologalegina</taxon>
        <taxon>IRL clade</taxon>
        <taxon>Trifolieae</taxon>
        <taxon>Trifolium</taxon>
    </lineage>
</organism>
<accession>A0ACB0L669</accession>
<name>A0ACB0L669_TRIPR</name>
<evidence type="ECO:0000313" key="2">
    <source>
        <dbReference type="Proteomes" id="UP001177021"/>
    </source>
</evidence>
<evidence type="ECO:0000313" key="1">
    <source>
        <dbReference type="EMBL" id="CAJ2663946.1"/>
    </source>
</evidence>
<reference evidence="1" key="1">
    <citation type="submission" date="2023-10" db="EMBL/GenBank/DDBJ databases">
        <authorList>
            <person name="Rodriguez Cubillos JULIANA M."/>
            <person name="De Vega J."/>
        </authorList>
    </citation>
    <scope>NUCLEOTIDE SEQUENCE</scope>
</reference>
<dbReference type="EMBL" id="CASHSV030000409">
    <property type="protein sequence ID" value="CAJ2663946.1"/>
    <property type="molecule type" value="Genomic_DNA"/>
</dbReference>
<gene>
    <name evidence="1" type="ORF">MILVUS5_LOCUS29277</name>
</gene>
<dbReference type="Proteomes" id="UP001177021">
    <property type="component" value="Unassembled WGS sequence"/>
</dbReference>
<sequence length="819" mass="91313">MTGGETDEVNIEEETEITKEISEKKLKDRKVSWAKLRRVDSLNLEAGRVSMNANHHSKMGWSVTLSLAFQSIGIVYGDIGTSPLYVYASTFTDGIKSNDDILGVLSLIIYTIVLIPMLKYVFIVLWANDNGNGGAFALYSLICRYLKVSLAPNQQPEDMELSNYKLEIPSSQQKRAYKLKHKIENSHFARILLLLLAIMGTAMVIGDGILTPSISVLSAVSGISTSLGQDAVVGITVAILVGLFSMQRFGTDKVGTLFAPIILVWFTFIGGIGLYNLFKHDIGVLRAFNPKYIVDYFKRNGKEGWLSLGGVFLCITGSEAMFADLGHFSVRAIQISFSFVTFPAILTAYIGQAAYLRKFPDKVGNTFYDSIPDPLYWPTFVVAIGAAIIASQAMISGAFSIISQALSLGCFPRVRVVHTSTKHQGQVYIPEINYMFMIGCIIVCVAFKTTEKISHAYGIAVIGDMMITTTLVSLIMLVIWKKSLWMVILFFLVFGITEFLYLSSQITKFTAGGYFPIVLATVLTMVMGIWHYVHKERYMFELKNKVSTEYLKELANNTDVHRVPGIGLLYSELVQGIPPIFPHFIASVPSIHSVVVFVSIKTIPVSRVALEERFLFRQVEPREYRIFRCVVRHGYSDVLGDPLEFESQLMQNLKGFIQQENFMLEVNDGTNTNNVTTSEQLVAPTSTNESDQREDDSAKELKTRSNNSSSRIIPSLGVSRVSSDSIRSLPGSATKSSNFYAPIFQGPEEEIKFIDKAMERGVVYMIGEAEVVAHPNSSILNKIVVNYAYSFLRKNFRQAEQSIAIPHRRLLKVGMTYEL</sequence>
<proteinExistence type="predicted"/>
<comment type="caution">
    <text evidence="1">The sequence shown here is derived from an EMBL/GenBank/DDBJ whole genome shotgun (WGS) entry which is preliminary data.</text>
</comment>
<protein>
    <submittedName>
        <fullName evidence="1">Uncharacterized protein</fullName>
    </submittedName>
</protein>
<keyword evidence="2" id="KW-1185">Reference proteome</keyword>